<dbReference type="InterPro" id="IPR044992">
    <property type="entry name" value="ChyE-like"/>
</dbReference>
<dbReference type="EMBL" id="JBCPYA010000020">
    <property type="protein sequence ID" value="MEN2474804.1"/>
    <property type="molecule type" value="Genomic_DNA"/>
</dbReference>
<dbReference type="Gene3D" id="3.40.50.880">
    <property type="match status" value="1"/>
</dbReference>
<protein>
    <submittedName>
        <fullName evidence="2">Type 1 glutamine amidotransferase</fullName>
        <ecNumber evidence="2">3.4.-.-</ecNumber>
    </submittedName>
</protein>
<dbReference type="RefSeq" id="WP_343494918.1">
    <property type="nucleotide sequence ID" value="NZ_JBCPYA010000020.1"/>
</dbReference>
<keyword evidence="3" id="KW-1185">Reference proteome</keyword>
<reference evidence="2 3" key="1">
    <citation type="submission" date="2024-05" db="EMBL/GenBank/DDBJ databases">
        <title>Burkholderia sp. Nov. a novel bacteria isolated from rhizosphere soil of Camellia sinensis.</title>
        <authorList>
            <person name="Dong Y."/>
        </authorList>
    </citation>
    <scope>NUCLEOTIDE SEQUENCE [LARGE SCALE GENOMIC DNA]</scope>
    <source>
        <strain evidence="2 3">GS2Y</strain>
    </source>
</reference>
<gene>
    <name evidence="2" type="ORF">VOI36_33350</name>
</gene>
<dbReference type="InterPro" id="IPR017926">
    <property type="entry name" value="GATASE"/>
</dbReference>
<accession>A0ABU9WRU8</accession>
<dbReference type="Pfam" id="PF00117">
    <property type="entry name" value="GATase"/>
    <property type="match status" value="1"/>
</dbReference>
<sequence length="237" mass="25851">MRIHYLENLATAGIGNIADWARSRQHTLHATRLHAGDALPDLARVDLLIVLGGVPQDCTAWIDTEIAFIREAVHAGKAVLGICLGSQLLAEALGGQLVPATHAESGWWPVRLRDGAQAHPLLQGVPESNTLFFFHRNTFTMPQGCVWLAQTSACAHQMYAYGDRVLGIQAHPEIQDEGIAYLAMHKADSLPVGPYTGLRPSDAGRADYLFRAKAMLFHVLSNMEAIMREAPTNAVRS</sequence>
<dbReference type="PROSITE" id="PS51273">
    <property type="entry name" value="GATASE_TYPE_1"/>
    <property type="match status" value="1"/>
</dbReference>
<name>A0ABU9WRU8_9BURK</name>
<organism evidence="2 3">
    <name type="scientific">Burkholderia theae</name>
    <dbReference type="NCBI Taxonomy" id="3143496"/>
    <lineage>
        <taxon>Bacteria</taxon>
        <taxon>Pseudomonadati</taxon>
        <taxon>Pseudomonadota</taxon>
        <taxon>Betaproteobacteria</taxon>
        <taxon>Burkholderiales</taxon>
        <taxon>Burkholderiaceae</taxon>
        <taxon>Burkholderia</taxon>
    </lineage>
</organism>
<feature type="domain" description="Glutamine amidotransferase" evidence="1">
    <location>
        <begin position="18"/>
        <end position="175"/>
    </location>
</feature>
<evidence type="ECO:0000313" key="3">
    <source>
        <dbReference type="Proteomes" id="UP001466933"/>
    </source>
</evidence>
<dbReference type="EC" id="3.4.-.-" evidence="2"/>
<evidence type="ECO:0000259" key="1">
    <source>
        <dbReference type="Pfam" id="PF00117"/>
    </source>
</evidence>
<dbReference type="PANTHER" id="PTHR42695:SF5">
    <property type="entry name" value="GLUTAMINE AMIDOTRANSFERASE YLR126C-RELATED"/>
    <property type="match status" value="1"/>
</dbReference>
<evidence type="ECO:0000313" key="2">
    <source>
        <dbReference type="EMBL" id="MEN2474804.1"/>
    </source>
</evidence>
<dbReference type="PANTHER" id="PTHR42695">
    <property type="entry name" value="GLUTAMINE AMIDOTRANSFERASE YLR126C-RELATED"/>
    <property type="match status" value="1"/>
</dbReference>
<dbReference type="CDD" id="cd01741">
    <property type="entry name" value="GATase1_1"/>
    <property type="match status" value="1"/>
</dbReference>
<keyword evidence="2" id="KW-0315">Glutamine amidotransferase</keyword>
<proteinExistence type="predicted"/>
<comment type="caution">
    <text evidence="2">The sequence shown here is derived from an EMBL/GenBank/DDBJ whole genome shotgun (WGS) entry which is preliminary data.</text>
</comment>
<keyword evidence="2" id="KW-0378">Hydrolase</keyword>
<dbReference type="InterPro" id="IPR029062">
    <property type="entry name" value="Class_I_gatase-like"/>
</dbReference>
<dbReference type="Proteomes" id="UP001466933">
    <property type="component" value="Unassembled WGS sequence"/>
</dbReference>
<dbReference type="GO" id="GO:0016787">
    <property type="term" value="F:hydrolase activity"/>
    <property type="evidence" value="ECO:0007669"/>
    <property type="project" value="UniProtKB-KW"/>
</dbReference>
<dbReference type="SUPFAM" id="SSF52317">
    <property type="entry name" value="Class I glutamine amidotransferase-like"/>
    <property type="match status" value="1"/>
</dbReference>